<evidence type="ECO:0000256" key="4">
    <source>
        <dbReference type="ARBA" id="ARBA00022553"/>
    </source>
</evidence>
<evidence type="ECO:0000313" key="13">
    <source>
        <dbReference type="EMBL" id="PRY02250.1"/>
    </source>
</evidence>
<dbReference type="SUPFAM" id="SSF55804">
    <property type="entry name" value="Phoshotransferase/anion transport protein"/>
    <property type="match status" value="1"/>
</dbReference>
<dbReference type="GO" id="GO:0016301">
    <property type="term" value="F:kinase activity"/>
    <property type="evidence" value="ECO:0007669"/>
    <property type="project" value="UniProtKB-KW"/>
</dbReference>
<protein>
    <recommendedName>
        <fullName evidence="2">Mannitol-specific phosphotransferase enzyme IIA component</fullName>
    </recommendedName>
    <alternativeName>
        <fullName evidence="10">EIIA</fullName>
    </alternativeName>
    <alternativeName>
        <fullName evidence="11">EIII</fullName>
    </alternativeName>
    <alternativeName>
        <fullName evidence="9">PTS system mannitol-specific EIIA component</fullName>
    </alternativeName>
</protein>
<dbReference type="RefSeq" id="WP_211302680.1">
    <property type="nucleotide sequence ID" value="NZ_PVZC01000001.1"/>
</dbReference>
<sequence>MRTEPTGPGVLAAEAIRLGLSAADQADAIAQCGRVLLEIGAVEEPYPATMHERERSVSTFVGEGIAIPHGTDAGRAYVRRTALAVLQFPAGVDWGGNDVRLCVAIAASGDEHVGVLAALANALLEPGVARSLREAADPEAVLAVLRVEPS</sequence>
<evidence type="ECO:0000256" key="7">
    <source>
        <dbReference type="ARBA" id="ARBA00022683"/>
    </source>
</evidence>
<dbReference type="PROSITE" id="PS00372">
    <property type="entry name" value="PTS_EIIA_TYPE_2_HIS"/>
    <property type="match status" value="1"/>
</dbReference>
<dbReference type="PANTHER" id="PTHR30181:SF2">
    <property type="entry name" value="PTS SYSTEM MANNITOL-SPECIFIC EIICBA COMPONENT"/>
    <property type="match status" value="1"/>
</dbReference>
<keyword evidence="4" id="KW-0597">Phosphoprotein</keyword>
<comment type="caution">
    <text evidence="13">The sequence shown here is derived from an EMBL/GenBank/DDBJ whole genome shotgun (WGS) entry which is preliminary data.</text>
</comment>
<name>A0A2T0QEE1_9ACTN</name>
<dbReference type="GO" id="GO:0009401">
    <property type="term" value="P:phosphoenolpyruvate-dependent sugar phosphotransferase system"/>
    <property type="evidence" value="ECO:0007669"/>
    <property type="project" value="UniProtKB-KW"/>
</dbReference>
<organism evidence="13 14">
    <name type="scientific">Allonocardiopsis opalescens</name>
    <dbReference type="NCBI Taxonomy" id="1144618"/>
    <lineage>
        <taxon>Bacteria</taxon>
        <taxon>Bacillati</taxon>
        <taxon>Actinomycetota</taxon>
        <taxon>Actinomycetes</taxon>
        <taxon>Streptosporangiales</taxon>
        <taxon>Allonocardiopsis</taxon>
    </lineage>
</organism>
<evidence type="ECO:0000256" key="8">
    <source>
        <dbReference type="ARBA" id="ARBA00022777"/>
    </source>
</evidence>
<dbReference type="PROSITE" id="PS51094">
    <property type="entry name" value="PTS_EIIA_TYPE_2"/>
    <property type="match status" value="1"/>
</dbReference>
<evidence type="ECO:0000256" key="2">
    <source>
        <dbReference type="ARBA" id="ARBA00014783"/>
    </source>
</evidence>
<dbReference type="Gene3D" id="3.40.930.10">
    <property type="entry name" value="Mannitol-specific EII, Chain A"/>
    <property type="match status" value="1"/>
</dbReference>
<dbReference type="EMBL" id="PVZC01000001">
    <property type="protein sequence ID" value="PRY02250.1"/>
    <property type="molecule type" value="Genomic_DNA"/>
</dbReference>
<dbReference type="GO" id="GO:0005886">
    <property type="term" value="C:plasma membrane"/>
    <property type="evidence" value="ECO:0007669"/>
    <property type="project" value="TreeGrafter"/>
</dbReference>
<evidence type="ECO:0000256" key="9">
    <source>
        <dbReference type="ARBA" id="ARBA00029908"/>
    </source>
</evidence>
<keyword evidence="6" id="KW-0808">Transferase</keyword>
<reference evidence="13 14" key="1">
    <citation type="submission" date="2018-03" db="EMBL/GenBank/DDBJ databases">
        <title>Genomic Encyclopedia of Archaeal and Bacterial Type Strains, Phase II (KMG-II): from individual species to whole genera.</title>
        <authorList>
            <person name="Goeker M."/>
        </authorList>
    </citation>
    <scope>NUCLEOTIDE SEQUENCE [LARGE SCALE GENOMIC DNA]</scope>
    <source>
        <strain evidence="13 14">DSM 45601</strain>
    </source>
</reference>
<keyword evidence="14" id="KW-1185">Reference proteome</keyword>
<dbReference type="AlphaFoldDB" id="A0A2T0QEE1"/>
<evidence type="ECO:0000256" key="3">
    <source>
        <dbReference type="ARBA" id="ARBA00022448"/>
    </source>
</evidence>
<keyword evidence="3" id="KW-0813">Transport</keyword>
<evidence type="ECO:0000256" key="10">
    <source>
        <dbReference type="ARBA" id="ARBA00030956"/>
    </source>
</evidence>
<evidence type="ECO:0000256" key="11">
    <source>
        <dbReference type="ARBA" id="ARBA00030962"/>
    </source>
</evidence>
<keyword evidence="8" id="KW-0418">Kinase</keyword>
<dbReference type="PANTHER" id="PTHR30181">
    <property type="entry name" value="MANNITOL PERMEASE IIC COMPONENT"/>
    <property type="match status" value="1"/>
</dbReference>
<dbReference type="GO" id="GO:0090563">
    <property type="term" value="F:protein-phosphocysteine-sugar phosphotransferase activity"/>
    <property type="evidence" value="ECO:0007669"/>
    <property type="project" value="TreeGrafter"/>
</dbReference>
<feature type="domain" description="PTS EIIA type-2" evidence="12">
    <location>
        <begin position="9"/>
        <end position="148"/>
    </location>
</feature>
<dbReference type="Proteomes" id="UP000237846">
    <property type="component" value="Unassembled WGS sequence"/>
</dbReference>
<comment type="function">
    <text evidence="1">The phosphoenolpyruvate-dependent sugar phosphotransferase system (sugar PTS), a major carbohydrate active transport system, catalyzes the phosphorylation of incoming sugar substrates concomitantly with their translocation across the cell membrane. The enzyme II CmtAB PTS system is involved in D-mannitol transport.</text>
</comment>
<evidence type="ECO:0000256" key="6">
    <source>
        <dbReference type="ARBA" id="ARBA00022679"/>
    </source>
</evidence>
<dbReference type="Pfam" id="PF00359">
    <property type="entry name" value="PTS_EIIA_2"/>
    <property type="match status" value="1"/>
</dbReference>
<dbReference type="InterPro" id="IPR016152">
    <property type="entry name" value="PTrfase/Anion_transptr"/>
</dbReference>
<evidence type="ECO:0000259" key="12">
    <source>
        <dbReference type="PROSITE" id="PS51094"/>
    </source>
</evidence>
<dbReference type="InterPro" id="IPR050893">
    <property type="entry name" value="Sugar_PTS"/>
</dbReference>
<evidence type="ECO:0000313" key="14">
    <source>
        <dbReference type="Proteomes" id="UP000237846"/>
    </source>
</evidence>
<gene>
    <name evidence="13" type="ORF">CLV72_101851</name>
</gene>
<evidence type="ECO:0000256" key="5">
    <source>
        <dbReference type="ARBA" id="ARBA00022597"/>
    </source>
</evidence>
<keyword evidence="5" id="KW-0762">Sugar transport</keyword>
<evidence type="ECO:0000256" key="1">
    <source>
        <dbReference type="ARBA" id="ARBA00002434"/>
    </source>
</evidence>
<keyword evidence="7" id="KW-0598">Phosphotransferase system</keyword>
<dbReference type="InterPro" id="IPR002178">
    <property type="entry name" value="PTS_EIIA_type-2_dom"/>
</dbReference>
<accession>A0A2T0QEE1</accession>
<proteinExistence type="predicted"/>